<reference evidence="3" key="1">
    <citation type="submission" date="2023-03" db="EMBL/GenBank/DDBJ databases">
        <title>Massive genome expansion in bonnet fungi (Mycena s.s.) driven by repeated elements and novel gene families across ecological guilds.</title>
        <authorList>
            <consortium name="Lawrence Berkeley National Laboratory"/>
            <person name="Harder C.B."/>
            <person name="Miyauchi S."/>
            <person name="Viragh M."/>
            <person name="Kuo A."/>
            <person name="Thoen E."/>
            <person name="Andreopoulos B."/>
            <person name="Lu D."/>
            <person name="Skrede I."/>
            <person name="Drula E."/>
            <person name="Henrissat B."/>
            <person name="Morin E."/>
            <person name="Kohler A."/>
            <person name="Barry K."/>
            <person name="LaButti K."/>
            <person name="Morin E."/>
            <person name="Salamov A."/>
            <person name="Lipzen A."/>
            <person name="Mereny Z."/>
            <person name="Hegedus B."/>
            <person name="Baldrian P."/>
            <person name="Stursova M."/>
            <person name="Weitz H."/>
            <person name="Taylor A."/>
            <person name="Grigoriev I.V."/>
            <person name="Nagy L.G."/>
            <person name="Martin F."/>
            <person name="Kauserud H."/>
        </authorList>
    </citation>
    <scope>NUCLEOTIDE SEQUENCE</scope>
    <source>
        <strain evidence="3">CBHHK200</strain>
    </source>
</reference>
<sequence>MSSGVPTTMLSNISNAHSRMDPSAPHSPAISAPCAPRQPTQPKPQLAHWPRFLPPFAPGLGRDLRSPYAFVSPPAVSTSLATRALLAHRDFSTCERAQPRVPPCPRPRPIALPAQIPGVIAVTLNPVLRVDGGIDVDFSALDSSTTLKLGVGVLGEPATFPGLPALTLVAPGLPWVITAHASSGWVVVGDVLSAIGQALHMGMDEGDFEEGQEEMAEDRRKGGRGSGETTESRRMTKSRKQKTWGETRLRFLGGRTRFGGLVESTMGCDVWVVNFL</sequence>
<protein>
    <recommendedName>
        <fullName evidence="2">DUF6699 domain-containing protein</fullName>
    </recommendedName>
</protein>
<dbReference type="Proteomes" id="UP001218188">
    <property type="component" value="Unassembled WGS sequence"/>
</dbReference>
<evidence type="ECO:0000313" key="4">
    <source>
        <dbReference type="Proteomes" id="UP001218188"/>
    </source>
</evidence>
<keyword evidence="4" id="KW-1185">Reference proteome</keyword>
<evidence type="ECO:0000259" key="2">
    <source>
        <dbReference type="Pfam" id="PF20415"/>
    </source>
</evidence>
<feature type="region of interest" description="Disordered" evidence="1">
    <location>
        <begin position="209"/>
        <end position="241"/>
    </location>
</feature>
<evidence type="ECO:0000256" key="1">
    <source>
        <dbReference type="SAM" id="MobiDB-lite"/>
    </source>
</evidence>
<gene>
    <name evidence="3" type="ORF">C8F04DRAFT_1402633</name>
</gene>
<feature type="domain" description="DUF6699" evidence="2">
    <location>
        <begin position="148"/>
        <end position="264"/>
    </location>
</feature>
<accession>A0AAD6S7D1</accession>
<comment type="caution">
    <text evidence="3">The sequence shown here is derived from an EMBL/GenBank/DDBJ whole genome shotgun (WGS) entry which is preliminary data.</text>
</comment>
<dbReference type="Pfam" id="PF20415">
    <property type="entry name" value="DUF6699"/>
    <property type="match status" value="1"/>
</dbReference>
<organism evidence="3 4">
    <name type="scientific">Mycena alexandri</name>
    <dbReference type="NCBI Taxonomy" id="1745969"/>
    <lineage>
        <taxon>Eukaryota</taxon>
        <taxon>Fungi</taxon>
        <taxon>Dikarya</taxon>
        <taxon>Basidiomycota</taxon>
        <taxon>Agaricomycotina</taxon>
        <taxon>Agaricomycetes</taxon>
        <taxon>Agaricomycetidae</taxon>
        <taxon>Agaricales</taxon>
        <taxon>Marasmiineae</taxon>
        <taxon>Mycenaceae</taxon>
        <taxon>Mycena</taxon>
    </lineage>
</organism>
<dbReference type="InterPro" id="IPR046522">
    <property type="entry name" value="DUF6699"/>
</dbReference>
<dbReference type="AlphaFoldDB" id="A0AAD6S7D1"/>
<name>A0AAD6S7D1_9AGAR</name>
<proteinExistence type="predicted"/>
<dbReference type="EMBL" id="JARJCM010000219">
    <property type="protein sequence ID" value="KAJ7021977.1"/>
    <property type="molecule type" value="Genomic_DNA"/>
</dbReference>
<feature type="compositionally biased region" description="Low complexity" evidence="1">
    <location>
        <begin position="22"/>
        <end position="35"/>
    </location>
</feature>
<feature type="region of interest" description="Disordered" evidence="1">
    <location>
        <begin position="15"/>
        <end position="45"/>
    </location>
</feature>
<evidence type="ECO:0000313" key="3">
    <source>
        <dbReference type="EMBL" id="KAJ7021977.1"/>
    </source>
</evidence>